<evidence type="ECO:0000256" key="4">
    <source>
        <dbReference type="ARBA" id="ARBA00036832"/>
    </source>
</evidence>
<dbReference type="EC" id="4.1.1.52" evidence="5"/>
<gene>
    <name evidence="8" type="ORF">NUM_33510</name>
</gene>
<evidence type="ECO:0000256" key="6">
    <source>
        <dbReference type="SAM" id="MobiDB-lite"/>
    </source>
</evidence>
<feature type="domain" description="Amidohydrolase-related" evidence="7">
    <location>
        <begin position="8"/>
        <end position="307"/>
    </location>
</feature>
<dbReference type="InterPro" id="IPR032465">
    <property type="entry name" value="ACMSD"/>
</dbReference>
<dbReference type="Gene3D" id="3.20.20.140">
    <property type="entry name" value="Metal-dependent hydrolases"/>
    <property type="match status" value="1"/>
</dbReference>
<evidence type="ECO:0000256" key="2">
    <source>
        <dbReference type="ARBA" id="ARBA00022833"/>
    </source>
</evidence>
<evidence type="ECO:0000259" key="7">
    <source>
        <dbReference type="Pfam" id="PF04909"/>
    </source>
</evidence>
<evidence type="ECO:0000313" key="8">
    <source>
        <dbReference type="EMBL" id="GIL28097.1"/>
    </source>
</evidence>
<dbReference type="RefSeq" id="WP_207125816.1">
    <property type="nucleotide sequence ID" value="NZ_BOPO01000055.1"/>
</dbReference>
<protein>
    <recommendedName>
        <fullName evidence="5">6-methylsalicylate decarboxylase</fullName>
        <ecNumber evidence="5">4.1.1.52</ecNumber>
    </recommendedName>
</protein>
<dbReference type="GO" id="GO:0046872">
    <property type="term" value="F:metal ion binding"/>
    <property type="evidence" value="ECO:0007669"/>
    <property type="project" value="UniProtKB-KW"/>
</dbReference>
<dbReference type="InterPro" id="IPR032466">
    <property type="entry name" value="Metal_Hydrolase"/>
</dbReference>
<dbReference type="PANTHER" id="PTHR21240">
    <property type="entry name" value="2-AMINO-3-CARBOXYLMUCONATE-6-SEMIALDEHYDE DECARBOXYLASE"/>
    <property type="match status" value="1"/>
</dbReference>
<dbReference type="PANTHER" id="PTHR21240:SF29">
    <property type="entry name" value="AMIDOHYDROLASE-RELATED DOMAIN-CONTAINING PROTEIN"/>
    <property type="match status" value="1"/>
</dbReference>
<dbReference type="Proteomes" id="UP000614996">
    <property type="component" value="Unassembled WGS sequence"/>
</dbReference>
<keyword evidence="1" id="KW-0479">Metal-binding</keyword>
<feature type="region of interest" description="Disordered" evidence="6">
    <location>
        <begin position="309"/>
        <end position="338"/>
    </location>
</feature>
<dbReference type="SUPFAM" id="SSF51556">
    <property type="entry name" value="Metallo-dependent hydrolases"/>
    <property type="match status" value="1"/>
</dbReference>
<reference evidence="9" key="1">
    <citation type="journal article" date="2021" name="Int. J. Syst. Evol. Microbiol.">
        <title>Actinocatenispora comari sp. nov., an endophytic actinomycete isolated from aerial parts of Comarum salesowianum.</title>
        <authorList>
            <person name="Oyunbileg N."/>
            <person name="Iizaka Y."/>
            <person name="Hamada M."/>
            <person name="Davaapurev B.O."/>
            <person name="Fukumoto A."/>
            <person name="Tsetseg B."/>
            <person name="Kato F."/>
            <person name="Tamura T."/>
            <person name="Batkhuu J."/>
            <person name="Anzai Y."/>
        </authorList>
    </citation>
    <scope>NUCLEOTIDE SEQUENCE [LARGE SCALE GENOMIC DNA]</scope>
    <source>
        <strain evidence="9">NUM-2625</strain>
    </source>
</reference>
<accession>A0A8J4AFB2</accession>
<dbReference type="InterPro" id="IPR006680">
    <property type="entry name" value="Amidohydro-rel"/>
</dbReference>
<keyword evidence="3" id="KW-0456">Lyase</keyword>
<comment type="catalytic activity">
    <reaction evidence="4">
        <text>6-methylsalicylate + H(+) = 3-methylphenol + CO2</text>
        <dbReference type="Rhea" id="RHEA:23112"/>
        <dbReference type="ChEBI" id="CHEBI:15378"/>
        <dbReference type="ChEBI" id="CHEBI:16526"/>
        <dbReference type="ChEBI" id="CHEBI:17231"/>
        <dbReference type="ChEBI" id="CHEBI:36658"/>
        <dbReference type="EC" id="4.1.1.52"/>
    </reaction>
    <physiologicalReaction direction="left-to-right" evidence="4">
        <dbReference type="Rhea" id="RHEA:23113"/>
    </physiologicalReaction>
</comment>
<evidence type="ECO:0000256" key="5">
    <source>
        <dbReference type="ARBA" id="ARBA00038889"/>
    </source>
</evidence>
<evidence type="ECO:0000313" key="9">
    <source>
        <dbReference type="Proteomes" id="UP000614996"/>
    </source>
</evidence>
<name>A0A8J4AFB2_9ACTN</name>
<keyword evidence="9" id="KW-1185">Reference proteome</keyword>
<sequence length="517" mass="57141">MRHLPKWDLHHHVVPNCYVDAMRAAGVTQVGGFRFPRWTPERSLRTMDSLHIERAWLSLSSPGVCVDGIADPAALARQLNDTLAAIVATRPDRFGWFTTLPQADVAASVAEIERTDTRAVGLLSNAADVHFGHPDLDPLWSTLDERSAVVYVHPNGRPGTDDAGLLNPLYLWQNDTARTMLDFLRAGGHVRYPNIRWVLSHAGGPLPAILDDVLRGLRRERPAIDAELDAWRPHVFLDTASKAYDEQVPAILAFGGPGQVTFGSDFPWARPTAARMIARAYQRAAQRLELGEEQLRGIFRDNAVRLFAREDRPAPRTTPPAFSDFPATTGPQPGGRPLPDGFWDGGDAPVRERIVLHNDSLGAGDLAVVDMLQPDFSIDEIGRCRRRGVAGLRVPLDLAGLAPGQDFVDQRLLDALAKGTDLLRFEPRADGLPLLTEGRLDAVLFCAQGQWLRRLDRIRGSRVILAQTAGAIPYLARPIDILRYLGRGRLGALAYAWATFVVRRPAGYRWLRATGRE</sequence>
<organism evidence="8 9">
    <name type="scientific">Actinocatenispora comari</name>
    <dbReference type="NCBI Taxonomy" id="2807577"/>
    <lineage>
        <taxon>Bacteria</taxon>
        <taxon>Bacillati</taxon>
        <taxon>Actinomycetota</taxon>
        <taxon>Actinomycetes</taxon>
        <taxon>Micromonosporales</taxon>
        <taxon>Micromonosporaceae</taxon>
        <taxon>Actinocatenispora</taxon>
    </lineage>
</organism>
<comment type="caution">
    <text evidence="8">The sequence shown here is derived from an EMBL/GenBank/DDBJ whole genome shotgun (WGS) entry which is preliminary data.</text>
</comment>
<dbReference type="GO" id="GO:0047596">
    <property type="term" value="F:6-methylsalicylate decarboxylase activity"/>
    <property type="evidence" value="ECO:0007669"/>
    <property type="project" value="UniProtKB-EC"/>
</dbReference>
<dbReference type="GO" id="GO:0016787">
    <property type="term" value="F:hydrolase activity"/>
    <property type="evidence" value="ECO:0007669"/>
    <property type="project" value="InterPro"/>
</dbReference>
<dbReference type="AlphaFoldDB" id="A0A8J4AFB2"/>
<proteinExistence type="predicted"/>
<evidence type="ECO:0000256" key="1">
    <source>
        <dbReference type="ARBA" id="ARBA00022723"/>
    </source>
</evidence>
<dbReference type="Pfam" id="PF04909">
    <property type="entry name" value="Amidohydro_2"/>
    <property type="match status" value="1"/>
</dbReference>
<dbReference type="EMBL" id="BOPO01000055">
    <property type="protein sequence ID" value="GIL28097.1"/>
    <property type="molecule type" value="Genomic_DNA"/>
</dbReference>
<dbReference type="GO" id="GO:0005829">
    <property type="term" value="C:cytosol"/>
    <property type="evidence" value="ECO:0007669"/>
    <property type="project" value="TreeGrafter"/>
</dbReference>
<dbReference type="GO" id="GO:0019748">
    <property type="term" value="P:secondary metabolic process"/>
    <property type="evidence" value="ECO:0007669"/>
    <property type="project" value="TreeGrafter"/>
</dbReference>
<keyword evidence="2" id="KW-0862">Zinc</keyword>
<evidence type="ECO:0000256" key="3">
    <source>
        <dbReference type="ARBA" id="ARBA00023239"/>
    </source>
</evidence>